<dbReference type="InterPro" id="IPR002885">
    <property type="entry name" value="PPR_rpt"/>
</dbReference>
<dbReference type="SUPFAM" id="SSF81901">
    <property type="entry name" value="HCP-like"/>
    <property type="match status" value="1"/>
</dbReference>
<evidence type="ECO:0000313" key="4">
    <source>
        <dbReference type="EMBL" id="CAK83494.1"/>
    </source>
</evidence>
<dbReference type="InParanoid" id="A0DKC7"/>
<evidence type="ECO:0000256" key="1">
    <source>
        <dbReference type="ARBA" id="ARBA00022737"/>
    </source>
</evidence>
<dbReference type="PROSITE" id="PS51375">
    <property type="entry name" value="PPR"/>
    <property type="match status" value="3"/>
</dbReference>
<organism evidence="4 5">
    <name type="scientific">Paramecium tetraurelia</name>
    <dbReference type="NCBI Taxonomy" id="5888"/>
    <lineage>
        <taxon>Eukaryota</taxon>
        <taxon>Sar</taxon>
        <taxon>Alveolata</taxon>
        <taxon>Ciliophora</taxon>
        <taxon>Intramacronucleata</taxon>
        <taxon>Oligohymenophorea</taxon>
        <taxon>Peniculida</taxon>
        <taxon>Parameciidae</taxon>
        <taxon>Paramecium</taxon>
    </lineage>
</organism>
<dbReference type="RefSeq" id="XP_001450891.1">
    <property type="nucleotide sequence ID" value="XM_001450854.1"/>
</dbReference>
<dbReference type="EMBL" id="CT868474">
    <property type="protein sequence ID" value="CAK83494.1"/>
    <property type="molecule type" value="Genomic_DNA"/>
</dbReference>
<keyword evidence="1" id="KW-0677">Repeat</keyword>
<proteinExistence type="predicted"/>
<dbReference type="Pfam" id="PF13041">
    <property type="entry name" value="PPR_2"/>
    <property type="match status" value="1"/>
</dbReference>
<feature type="repeat" description="PPR" evidence="2">
    <location>
        <begin position="153"/>
        <end position="187"/>
    </location>
</feature>
<evidence type="ECO:0000259" key="3">
    <source>
        <dbReference type="Pfam" id="PF17177"/>
    </source>
</evidence>
<dbReference type="OMA" id="YIKDAWK"/>
<reference evidence="4 5" key="1">
    <citation type="journal article" date="2006" name="Nature">
        <title>Global trends of whole-genome duplications revealed by the ciliate Paramecium tetraurelia.</title>
        <authorList>
            <consortium name="Genoscope"/>
            <person name="Aury J.-M."/>
            <person name="Jaillon O."/>
            <person name="Duret L."/>
            <person name="Noel B."/>
            <person name="Jubin C."/>
            <person name="Porcel B.M."/>
            <person name="Segurens B."/>
            <person name="Daubin V."/>
            <person name="Anthouard V."/>
            <person name="Aiach N."/>
            <person name="Arnaiz O."/>
            <person name="Billaut A."/>
            <person name="Beisson J."/>
            <person name="Blanc I."/>
            <person name="Bouhouche K."/>
            <person name="Camara F."/>
            <person name="Duharcourt S."/>
            <person name="Guigo R."/>
            <person name="Gogendeau D."/>
            <person name="Katinka M."/>
            <person name="Keller A.-M."/>
            <person name="Kissmehl R."/>
            <person name="Klotz C."/>
            <person name="Koll F."/>
            <person name="Le Moue A."/>
            <person name="Lepere C."/>
            <person name="Malinsky S."/>
            <person name="Nowacki M."/>
            <person name="Nowak J.K."/>
            <person name="Plattner H."/>
            <person name="Poulain J."/>
            <person name="Ruiz F."/>
            <person name="Serrano V."/>
            <person name="Zagulski M."/>
            <person name="Dessen P."/>
            <person name="Betermier M."/>
            <person name="Weissenbach J."/>
            <person name="Scarpelli C."/>
            <person name="Schachter V."/>
            <person name="Sperling L."/>
            <person name="Meyer E."/>
            <person name="Cohen J."/>
            <person name="Wincker P."/>
        </authorList>
    </citation>
    <scope>NUCLEOTIDE SEQUENCE [LARGE SCALE GENOMIC DNA]</scope>
    <source>
        <strain evidence="4 5">Stock d4-2</strain>
    </source>
</reference>
<dbReference type="STRING" id="5888.A0DKC7"/>
<dbReference type="AlphaFoldDB" id="A0DKC7"/>
<sequence>MFIIHTKLIAQFAKKQALKSMFAPIQRSQPIKESEEFKEVKKLFSKINDEDNIKQSILESYQPQHILKQIDTNLTNYFQKRAVDIKSVNFLLQAVVAQNKFDQIDEIQQFMDNLKIKPNQQTYMCLINAYGKFRNVEKAEAYYHIAQKQFGSSLHLYNTLINVYCKNLQSENALRIFNDLKRDGFEPDIPIYTTLINSFYRVKQWKKCWDLFDEARLESHLKPDENLIGLMIEICADTHEAEKAIQLHDQMNDMEFRDTTYIYNSIIKALGSRKDYAEKALEFYRKMVLTSVQIDSDTIVCTLKACSQCGDVKIAHEVIKQMKQYQITPNKYIYTQIIRVYIGACSLPNLDNKIVEEYIKDAWKIFNEAASKQMISQRTLNSMCELMVAANRLPDLEGQVLPLFDQYQIQKDQFTYEQIIKILFNEKRLLDLYRMFEIVSTKMKPTFQSVSNYLDTAILLADEEKVVDALEWFKKIERQPKYKQIKQLGTMKNLPLRIHALLNEYDAKFGKVSDSVYRMENNQRSAAKNVG</sequence>
<dbReference type="Pfam" id="PF01535">
    <property type="entry name" value="PPR"/>
    <property type="match status" value="1"/>
</dbReference>
<dbReference type="OrthoDB" id="185373at2759"/>
<dbReference type="GO" id="GO:0003729">
    <property type="term" value="F:mRNA binding"/>
    <property type="evidence" value="ECO:0000318"/>
    <property type="project" value="GO_Central"/>
</dbReference>
<feature type="domain" description="PROP1-like PPR" evidence="3">
    <location>
        <begin position="222"/>
        <end position="342"/>
    </location>
</feature>
<dbReference type="HOGENOM" id="CLU_513374_0_0_1"/>
<evidence type="ECO:0000256" key="2">
    <source>
        <dbReference type="PROSITE-ProRule" id="PRU00708"/>
    </source>
</evidence>
<accession>A0DKC7</accession>
<dbReference type="Pfam" id="PF13812">
    <property type="entry name" value="PPR_3"/>
    <property type="match status" value="1"/>
</dbReference>
<feature type="repeat" description="PPR" evidence="2">
    <location>
        <begin position="259"/>
        <end position="294"/>
    </location>
</feature>
<dbReference type="NCBIfam" id="TIGR00756">
    <property type="entry name" value="PPR"/>
    <property type="match status" value="4"/>
</dbReference>
<dbReference type="PANTHER" id="PTHR47938:SF35">
    <property type="entry name" value="PENTATRICOPEPTIDE REPEAT-CONTAINING PROTEIN 4, MITOCHONDRIAL-RELATED"/>
    <property type="match status" value="1"/>
</dbReference>
<evidence type="ECO:0000313" key="5">
    <source>
        <dbReference type="Proteomes" id="UP000000600"/>
    </source>
</evidence>
<dbReference type="eggNOG" id="KOG4197">
    <property type="taxonomic scope" value="Eukaryota"/>
</dbReference>
<dbReference type="Proteomes" id="UP000000600">
    <property type="component" value="Unassembled WGS sequence"/>
</dbReference>
<name>A0DKC7_PARTE</name>
<protein>
    <recommendedName>
        <fullName evidence="3">PROP1-like PPR domain-containing protein</fullName>
    </recommendedName>
</protein>
<dbReference type="PANTHER" id="PTHR47938">
    <property type="entry name" value="RESPIRATORY COMPLEX I CHAPERONE (CIA84), PUTATIVE (AFU_ORTHOLOGUE AFUA_2G06020)-RELATED"/>
    <property type="match status" value="1"/>
</dbReference>
<gene>
    <name evidence="4" type="ORF">GSPATT00017823001</name>
</gene>
<dbReference type="Pfam" id="PF17177">
    <property type="entry name" value="PPR_long"/>
    <property type="match status" value="1"/>
</dbReference>
<dbReference type="InterPro" id="IPR033443">
    <property type="entry name" value="PROP1-like_PPR_dom"/>
</dbReference>
<dbReference type="GeneID" id="5036676"/>
<dbReference type="Gene3D" id="1.25.40.10">
    <property type="entry name" value="Tetratricopeptide repeat domain"/>
    <property type="match status" value="2"/>
</dbReference>
<feature type="repeat" description="PPR" evidence="2">
    <location>
        <begin position="295"/>
        <end position="329"/>
    </location>
</feature>
<dbReference type="KEGG" id="ptm:GSPATT00017823001"/>
<dbReference type="InterPro" id="IPR011990">
    <property type="entry name" value="TPR-like_helical_dom_sf"/>
</dbReference>
<keyword evidence="5" id="KW-1185">Reference proteome</keyword>